<dbReference type="AlphaFoldDB" id="A0A1L7LHE7"/>
<sequence length="216" mass="25099">MKQEEKTLLSKKAIAQTAMALFMQKGYDATTMQEIVHKSGRSKGAIYHHFSSKQEILNFQISLEMDNLRQCLDDLISNNQLNAQQKFKGILTYFFENLSLAELTRLHWAEKIPFAFLETLKNSLTVVAQYIEAIIQQEIKEKKLNCQYSKELSEILVLLFDIWLDPAIVDFDYQTACQRIDFIALLLAKFDLPLLDENDKNKLKNGLKHYDEKNTL</sequence>
<proteinExistence type="predicted"/>
<dbReference type="PANTHER" id="PTHR43479:SF11">
    <property type="entry name" value="ACREF_ENVCD OPERON REPRESSOR-RELATED"/>
    <property type="match status" value="1"/>
</dbReference>
<gene>
    <name evidence="4" type="ORF">SRT_03350</name>
</gene>
<dbReference type="EMBL" id="AP014612">
    <property type="protein sequence ID" value="BAQ23596.1"/>
    <property type="molecule type" value="Genomic_DNA"/>
</dbReference>
<dbReference type="RefSeq" id="WP_161940008.1">
    <property type="nucleotide sequence ID" value="NZ_AP014612.1"/>
</dbReference>
<dbReference type="KEGG" id="strg:SRT_03350"/>
<dbReference type="PROSITE" id="PS50977">
    <property type="entry name" value="HTH_TETR_2"/>
    <property type="match status" value="1"/>
</dbReference>
<feature type="domain" description="HTH tetR-type" evidence="3">
    <location>
        <begin position="8"/>
        <end position="68"/>
    </location>
</feature>
<dbReference type="InterPro" id="IPR001647">
    <property type="entry name" value="HTH_TetR"/>
</dbReference>
<evidence type="ECO:0000256" key="1">
    <source>
        <dbReference type="ARBA" id="ARBA00023125"/>
    </source>
</evidence>
<dbReference type="PANTHER" id="PTHR43479">
    <property type="entry name" value="ACREF/ENVCD OPERON REPRESSOR-RELATED"/>
    <property type="match status" value="1"/>
</dbReference>
<reference evidence="4 5" key="1">
    <citation type="journal article" date="2016" name="Microbiol. Immunol.">
        <title>Complete genome sequence of Streptococcus troglodytae TKU31 isolated from the oral cavity of a chimpanzee (Pan troglodytes).</title>
        <authorList>
            <person name="Okamoto M."/>
            <person name="Naito M."/>
            <person name="Miyanohara M."/>
            <person name="Imai S."/>
            <person name="Nomura Y."/>
            <person name="Saito W."/>
            <person name="Momoi Y."/>
            <person name="Takada K."/>
            <person name="Miyabe-Nishiwaki T."/>
            <person name="Tomonaga M."/>
            <person name="Hanada N."/>
        </authorList>
    </citation>
    <scope>NUCLEOTIDE SEQUENCE [LARGE SCALE GENOMIC DNA]</scope>
    <source>
        <strain evidence="5">TKU 31</strain>
    </source>
</reference>
<organism evidence="4 5">
    <name type="scientific">Streptococcus troglodytae</name>
    <dbReference type="NCBI Taxonomy" id="1111760"/>
    <lineage>
        <taxon>Bacteria</taxon>
        <taxon>Bacillati</taxon>
        <taxon>Bacillota</taxon>
        <taxon>Bacilli</taxon>
        <taxon>Lactobacillales</taxon>
        <taxon>Streptococcaceae</taxon>
        <taxon>Streptococcus</taxon>
    </lineage>
</organism>
<protein>
    <submittedName>
        <fullName evidence="4">Transcriptional regulator</fullName>
    </submittedName>
</protein>
<dbReference type="GO" id="GO:0003677">
    <property type="term" value="F:DNA binding"/>
    <property type="evidence" value="ECO:0007669"/>
    <property type="project" value="UniProtKB-UniRule"/>
</dbReference>
<name>A0A1L7LHE7_9STRE</name>
<dbReference type="Proteomes" id="UP000217758">
    <property type="component" value="Chromosome"/>
</dbReference>
<dbReference type="SUPFAM" id="SSF46689">
    <property type="entry name" value="Homeodomain-like"/>
    <property type="match status" value="1"/>
</dbReference>
<dbReference type="Gene3D" id="1.10.357.10">
    <property type="entry name" value="Tetracycline Repressor, domain 2"/>
    <property type="match status" value="1"/>
</dbReference>
<feature type="DNA-binding region" description="H-T-H motif" evidence="2">
    <location>
        <begin position="31"/>
        <end position="50"/>
    </location>
</feature>
<evidence type="ECO:0000313" key="4">
    <source>
        <dbReference type="EMBL" id="BAQ23596.1"/>
    </source>
</evidence>
<dbReference type="InterPro" id="IPR009057">
    <property type="entry name" value="Homeodomain-like_sf"/>
</dbReference>
<dbReference type="PRINTS" id="PR00455">
    <property type="entry name" value="HTHTETR"/>
</dbReference>
<evidence type="ECO:0000256" key="2">
    <source>
        <dbReference type="PROSITE-ProRule" id="PRU00335"/>
    </source>
</evidence>
<accession>A0A1L7LHE7</accession>
<keyword evidence="1 2" id="KW-0238">DNA-binding</keyword>
<evidence type="ECO:0000259" key="3">
    <source>
        <dbReference type="PROSITE" id="PS50977"/>
    </source>
</evidence>
<keyword evidence="5" id="KW-1185">Reference proteome</keyword>
<evidence type="ECO:0000313" key="5">
    <source>
        <dbReference type="Proteomes" id="UP000217758"/>
    </source>
</evidence>
<dbReference type="Pfam" id="PF00440">
    <property type="entry name" value="TetR_N"/>
    <property type="match status" value="1"/>
</dbReference>
<dbReference type="InterPro" id="IPR050624">
    <property type="entry name" value="HTH-type_Tx_Regulator"/>
</dbReference>